<dbReference type="InterPro" id="IPR036397">
    <property type="entry name" value="RNaseH_sf"/>
</dbReference>
<dbReference type="InterPro" id="IPR032239">
    <property type="entry name" value="Cas9-BH"/>
</dbReference>
<dbReference type="InterPro" id="IPR028629">
    <property type="entry name" value="Cas9"/>
</dbReference>
<sequence length="79" mass="9223">MKDYNIGLDIGTSSIGFAAIDDDNNLIRVKGKNVIGSRLFAEGKTAAERRGFRTARRRYNRRKWRLKLLDEIFMKKLYI</sequence>
<dbReference type="Pfam" id="PF16593">
    <property type="entry name" value="Cas9-BH"/>
    <property type="match status" value="1"/>
</dbReference>
<comment type="caution">
    <text evidence="2">The sequence shown here is derived from an EMBL/GenBank/DDBJ whole genome shotgun (WGS) entry which is preliminary data.</text>
</comment>
<evidence type="ECO:0000259" key="1">
    <source>
        <dbReference type="Pfam" id="PF16593"/>
    </source>
</evidence>
<feature type="domain" description="CRISPR-associated endonuclease Cas9 bridge helix" evidence="1">
    <location>
        <begin position="49"/>
        <end position="73"/>
    </location>
</feature>
<name>A0ABP9ZHN5_9LACO</name>
<dbReference type="Gene3D" id="3.30.420.10">
    <property type="entry name" value="Ribonuclease H-like superfamily/Ribonuclease H"/>
    <property type="match status" value="1"/>
</dbReference>
<proteinExistence type="predicted"/>
<keyword evidence="3" id="KW-1185">Reference proteome</keyword>
<evidence type="ECO:0000313" key="2">
    <source>
        <dbReference type="EMBL" id="GAA6114312.1"/>
    </source>
</evidence>
<evidence type="ECO:0000313" key="3">
    <source>
        <dbReference type="Proteomes" id="UP001438112"/>
    </source>
</evidence>
<protein>
    <recommendedName>
        <fullName evidence="1">CRISPR-associated endonuclease Cas9 bridge helix domain-containing protein</fullName>
    </recommendedName>
</protein>
<dbReference type="EMBL" id="BAABVV010000033">
    <property type="protein sequence ID" value="GAA6114312.1"/>
    <property type="molecule type" value="Genomic_DNA"/>
</dbReference>
<dbReference type="Proteomes" id="UP001438112">
    <property type="component" value="Unassembled WGS sequence"/>
</dbReference>
<reference evidence="2 3" key="1">
    <citation type="submission" date="2024-03" db="EMBL/GenBank/DDBJ databases">
        <title>Inconsistent identification of Apilactobacillus kunkeei-related strains obtained by well-developed overall genome related indices.</title>
        <authorList>
            <person name="Maeno S."/>
            <person name="Endo A."/>
        </authorList>
    </citation>
    <scope>NUCLEOTIDE SEQUENCE [LARGE SCALE GENOMIC DNA]</scope>
    <source>
        <strain evidence="2 3">20H-10</strain>
    </source>
</reference>
<gene>
    <name evidence="2" type="ORF">AP20H10_06750</name>
</gene>
<accession>A0ABP9ZHN5</accession>
<dbReference type="NCBIfam" id="TIGR01865">
    <property type="entry name" value="cas_Csn1"/>
    <property type="match status" value="1"/>
</dbReference>
<organism evidence="2 3">
    <name type="scientific">Apilactobacillus apinorum</name>
    <dbReference type="NCBI Taxonomy" id="1218495"/>
    <lineage>
        <taxon>Bacteria</taxon>
        <taxon>Bacillati</taxon>
        <taxon>Bacillota</taxon>
        <taxon>Bacilli</taxon>
        <taxon>Lactobacillales</taxon>
        <taxon>Lactobacillaceae</taxon>
        <taxon>Apilactobacillus</taxon>
    </lineage>
</organism>